<evidence type="ECO:0000313" key="13">
    <source>
        <dbReference type="Proteomes" id="UP000193926"/>
    </source>
</evidence>
<keyword evidence="13" id="KW-1185">Reference proteome</keyword>
<feature type="domain" description="Core-binding (CB)" evidence="11">
    <location>
        <begin position="7"/>
        <end position="98"/>
    </location>
</feature>
<keyword evidence="4 9" id="KW-0159">Chromosome partition</keyword>
<feature type="active site" description="O-(3'-phospho-DNA)-tyrosine intermediate" evidence="9">
    <location>
        <position position="288"/>
    </location>
</feature>
<comment type="caution">
    <text evidence="12">The sequence shown here is derived from an EMBL/GenBank/DDBJ whole genome shotgun (WGS) entry which is preliminary data.</text>
</comment>
<dbReference type="SUPFAM" id="SSF56349">
    <property type="entry name" value="DNA breaking-rejoining enzymes"/>
    <property type="match status" value="1"/>
</dbReference>
<dbReference type="Pfam" id="PF02899">
    <property type="entry name" value="Phage_int_SAM_1"/>
    <property type="match status" value="1"/>
</dbReference>
<evidence type="ECO:0000256" key="5">
    <source>
        <dbReference type="ARBA" id="ARBA00022908"/>
    </source>
</evidence>
<name>A0A1X4NP24_9RHOB</name>
<dbReference type="InterPro" id="IPR023009">
    <property type="entry name" value="Tyrosine_recombinase_XerC/XerD"/>
</dbReference>
<reference evidence="12 13" key="1">
    <citation type="submission" date="2014-03" db="EMBL/GenBank/DDBJ databases">
        <title>The draft genome sequence of Marivita geojedonensis KCTC 23882.</title>
        <authorList>
            <person name="Lai Q."/>
            <person name="Shao Z."/>
        </authorList>
    </citation>
    <scope>NUCLEOTIDE SEQUENCE [LARGE SCALE GENOMIC DNA]</scope>
    <source>
        <strain evidence="12 13">DPG-138</strain>
    </source>
</reference>
<dbReference type="PROSITE" id="PS51898">
    <property type="entry name" value="TYR_RECOMBINASE"/>
    <property type="match status" value="1"/>
</dbReference>
<feature type="active site" evidence="9">
    <location>
        <position position="185"/>
    </location>
</feature>
<sequence>MSVLISPAARDALEGWLASSRALNGTAENTLTAYRGDVVDFIAFLTDYKGEAQGLAPLARITVPDMRAWMAQTRSGGASARSLARKLSAVKSFYRWLAEREGFEPTAVLSTRAPKFQKKLPRPLNEDAARAMIDTVGQRSTQDWVGARDMAVVTLLYGCGLRISEALGLMGRYLPLGEAVRIVGKGGKERVVPVLPIARQAVARYVRLCPFDMEPDAPIFRGVRGGALNARLVQKVTEQARMQLGLPATATPHAMRHSFATHLLSAGGDLRAIQELLGHASLSTTQAYTSVDTVHLMKVYEATHPKAG</sequence>
<dbReference type="InterPro" id="IPR011010">
    <property type="entry name" value="DNA_brk_join_enz"/>
</dbReference>
<dbReference type="Gene3D" id="1.10.150.130">
    <property type="match status" value="1"/>
</dbReference>
<feature type="active site" evidence="9">
    <location>
        <position position="162"/>
    </location>
</feature>
<dbReference type="HAMAP" id="MF_01808">
    <property type="entry name" value="Recomb_XerC_XerD"/>
    <property type="match status" value="1"/>
</dbReference>
<dbReference type="InterPro" id="IPR044068">
    <property type="entry name" value="CB"/>
</dbReference>
<evidence type="ECO:0000256" key="6">
    <source>
        <dbReference type="ARBA" id="ARBA00023125"/>
    </source>
</evidence>
<dbReference type="InterPro" id="IPR013762">
    <property type="entry name" value="Integrase-like_cat_sf"/>
</dbReference>
<feature type="active site" evidence="9">
    <location>
        <position position="253"/>
    </location>
</feature>
<dbReference type="STRING" id="1123756.MGEO_03675"/>
<dbReference type="GO" id="GO:0007059">
    <property type="term" value="P:chromosome segregation"/>
    <property type="evidence" value="ECO:0007669"/>
    <property type="project" value="UniProtKB-UniRule"/>
</dbReference>
<dbReference type="PROSITE" id="PS51900">
    <property type="entry name" value="CB"/>
    <property type="match status" value="1"/>
</dbReference>
<keyword evidence="5 9" id="KW-0229">DNA integration</keyword>
<dbReference type="PANTHER" id="PTHR30349">
    <property type="entry name" value="PHAGE INTEGRASE-RELATED"/>
    <property type="match status" value="1"/>
</dbReference>
<evidence type="ECO:0000256" key="4">
    <source>
        <dbReference type="ARBA" id="ARBA00022829"/>
    </source>
</evidence>
<comment type="function">
    <text evidence="9">Site-specific tyrosine recombinase, which acts by catalyzing the cutting and rejoining of the recombining DNA molecules. The XerC-XerD complex is essential to convert dimers of the bacterial chromosome into monomers to permit their segregation at cell division. It also contributes to the segregational stability of plasmids.</text>
</comment>
<feature type="domain" description="Tyr recombinase" evidence="10">
    <location>
        <begin position="119"/>
        <end position="301"/>
    </location>
</feature>
<evidence type="ECO:0000256" key="7">
    <source>
        <dbReference type="ARBA" id="ARBA00023172"/>
    </source>
</evidence>
<dbReference type="InterPro" id="IPR002104">
    <property type="entry name" value="Integrase_catalytic"/>
</dbReference>
<dbReference type="OrthoDB" id="9801717at2"/>
<dbReference type="GO" id="GO:0006313">
    <property type="term" value="P:DNA transposition"/>
    <property type="evidence" value="ECO:0007669"/>
    <property type="project" value="UniProtKB-UniRule"/>
</dbReference>
<dbReference type="Pfam" id="PF00589">
    <property type="entry name" value="Phage_integrase"/>
    <property type="match status" value="1"/>
</dbReference>
<dbReference type="EMBL" id="JFKC01000002">
    <property type="protein sequence ID" value="OSQ52490.1"/>
    <property type="molecule type" value="Genomic_DNA"/>
</dbReference>
<dbReference type="AlphaFoldDB" id="A0A1X4NP24"/>
<feature type="active site" evidence="9">
    <location>
        <position position="279"/>
    </location>
</feature>
<keyword evidence="8 9" id="KW-0131">Cell cycle</keyword>
<dbReference type="InterPro" id="IPR004107">
    <property type="entry name" value="Integrase_SAM-like_N"/>
</dbReference>
<protein>
    <recommendedName>
        <fullName evidence="9">Tyrosine recombinase XerC</fullName>
    </recommendedName>
</protein>
<dbReference type="Gene3D" id="1.10.443.10">
    <property type="entry name" value="Intergrase catalytic core"/>
    <property type="match status" value="1"/>
</dbReference>
<evidence type="ECO:0000259" key="10">
    <source>
        <dbReference type="PROSITE" id="PS51898"/>
    </source>
</evidence>
<dbReference type="GO" id="GO:0009037">
    <property type="term" value="F:tyrosine-based site-specific recombinase activity"/>
    <property type="evidence" value="ECO:0007669"/>
    <property type="project" value="UniProtKB-UniRule"/>
</dbReference>
<evidence type="ECO:0000313" key="12">
    <source>
        <dbReference type="EMBL" id="OSQ52490.1"/>
    </source>
</evidence>
<comment type="subcellular location">
    <subcellularLocation>
        <location evidence="1 9">Cytoplasm</location>
    </subcellularLocation>
</comment>
<comment type="subunit">
    <text evidence="9">Forms a cyclic heterotetrameric complex composed of two molecules of XerC and two molecules of XerD.</text>
</comment>
<proteinExistence type="inferred from homology"/>
<evidence type="ECO:0000256" key="8">
    <source>
        <dbReference type="ARBA" id="ARBA00023306"/>
    </source>
</evidence>
<evidence type="ECO:0000256" key="9">
    <source>
        <dbReference type="HAMAP-Rule" id="MF_01808"/>
    </source>
</evidence>
<organism evidence="12 13">
    <name type="scientific">Marivita geojedonensis</name>
    <dbReference type="NCBI Taxonomy" id="1123756"/>
    <lineage>
        <taxon>Bacteria</taxon>
        <taxon>Pseudomonadati</taxon>
        <taxon>Pseudomonadota</taxon>
        <taxon>Alphaproteobacteria</taxon>
        <taxon>Rhodobacterales</taxon>
        <taxon>Roseobacteraceae</taxon>
        <taxon>Marivita</taxon>
    </lineage>
</organism>
<dbReference type="GO" id="GO:0003677">
    <property type="term" value="F:DNA binding"/>
    <property type="evidence" value="ECO:0007669"/>
    <property type="project" value="UniProtKB-UniRule"/>
</dbReference>
<evidence type="ECO:0000259" key="11">
    <source>
        <dbReference type="PROSITE" id="PS51900"/>
    </source>
</evidence>
<evidence type="ECO:0000256" key="3">
    <source>
        <dbReference type="ARBA" id="ARBA00022618"/>
    </source>
</evidence>
<keyword evidence="7 9" id="KW-0233">DNA recombination</keyword>
<dbReference type="InterPro" id="IPR050090">
    <property type="entry name" value="Tyrosine_recombinase_XerCD"/>
</dbReference>
<evidence type="ECO:0000256" key="1">
    <source>
        <dbReference type="ARBA" id="ARBA00004496"/>
    </source>
</evidence>
<accession>A0A1X4NP24</accession>
<dbReference type="GO" id="GO:0051301">
    <property type="term" value="P:cell division"/>
    <property type="evidence" value="ECO:0007669"/>
    <property type="project" value="UniProtKB-KW"/>
</dbReference>
<feature type="active site" evidence="9">
    <location>
        <position position="256"/>
    </location>
</feature>
<dbReference type="PANTHER" id="PTHR30349:SF90">
    <property type="entry name" value="TYROSINE RECOMBINASE XERD"/>
    <property type="match status" value="1"/>
</dbReference>
<keyword evidence="3 9" id="KW-0132">Cell division</keyword>
<dbReference type="SUPFAM" id="SSF47823">
    <property type="entry name" value="lambda integrase-like, N-terminal domain"/>
    <property type="match status" value="1"/>
</dbReference>
<dbReference type="Proteomes" id="UP000193926">
    <property type="component" value="Unassembled WGS sequence"/>
</dbReference>
<keyword evidence="6 9" id="KW-0238">DNA-binding</keyword>
<dbReference type="GO" id="GO:0005737">
    <property type="term" value="C:cytoplasm"/>
    <property type="evidence" value="ECO:0007669"/>
    <property type="project" value="UniProtKB-SubCell"/>
</dbReference>
<dbReference type="InterPro" id="IPR010998">
    <property type="entry name" value="Integrase_recombinase_N"/>
</dbReference>
<dbReference type="RefSeq" id="WP_085635367.1">
    <property type="nucleotide sequence ID" value="NZ_JFKC01000002.1"/>
</dbReference>
<keyword evidence="2 9" id="KW-0963">Cytoplasm</keyword>
<evidence type="ECO:0000256" key="2">
    <source>
        <dbReference type="ARBA" id="ARBA00022490"/>
    </source>
</evidence>
<gene>
    <name evidence="9" type="primary">xerC</name>
    <name evidence="12" type="ORF">MGEO_03675</name>
</gene>
<comment type="similarity">
    <text evidence="9">Belongs to the 'phage' integrase family. XerC subfamily.</text>
</comment>